<dbReference type="PANTHER" id="PTHR38011:SF7">
    <property type="entry name" value="2,5-DIAMINO-6-RIBOSYLAMINO-4(3H)-PYRIMIDINONE 5'-PHOSPHATE REDUCTASE"/>
    <property type="match status" value="1"/>
</dbReference>
<name>A0A6B8VQN8_9CORY</name>
<reference evidence="6" key="1">
    <citation type="submission" date="2019-11" db="EMBL/GenBank/DDBJ databases">
        <title>Complete genome sequence of Corynebacterium kalinowskii 1959, a novel Corynebacterium species isolated from soil of a small paddock in Vilsendorf, Germany.</title>
        <authorList>
            <person name="Schaffert L."/>
            <person name="Ruwe M."/>
            <person name="Milse J."/>
            <person name="Hanuschka K."/>
            <person name="Ortseifen V."/>
            <person name="Droste J."/>
            <person name="Brandt D."/>
            <person name="Schlueter L."/>
            <person name="Kutter Y."/>
            <person name="Vinke S."/>
            <person name="Viehoefer P."/>
            <person name="Jacob L."/>
            <person name="Luebke N.-C."/>
            <person name="Schulte-Berndt E."/>
            <person name="Hain C."/>
            <person name="Linder M."/>
            <person name="Schmidt P."/>
            <person name="Wollenschlaeger L."/>
            <person name="Luttermann T."/>
            <person name="Thieme E."/>
            <person name="Hassa J."/>
            <person name="Haak M."/>
            <person name="Wittchen M."/>
            <person name="Mentz A."/>
            <person name="Persicke M."/>
            <person name="Busche T."/>
            <person name="Ruckert C."/>
        </authorList>
    </citation>
    <scope>NUCLEOTIDE SEQUENCE [LARGE SCALE GENOMIC DNA]</scope>
    <source>
        <strain evidence="6">1959</strain>
    </source>
</reference>
<gene>
    <name evidence="5" type="ORF">CKALI_06545</name>
</gene>
<dbReference type="PANTHER" id="PTHR38011">
    <property type="entry name" value="DIHYDROFOLATE REDUCTASE FAMILY PROTEIN (AFU_ORTHOLOGUE AFUA_8G06820)"/>
    <property type="match status" value="1"/>
</dbReference>
<keyword evidence="6" id="KW-1185">Reference proteome</keyword>
<comment type="pathway">
    <text evidence="1">Cofactor biosynthesis; riboflavin biosynthesis.</text>
</comment>
<evidence type="ECO:0000256" key="1">
    <source>
        <dbReference type="ARBA" id="ARBA00005104"/>
    </source>
</evidence>
<dbReference type="GO" id="GO:0009231">
    <property type="term" value="P:riboflavin biosynthetic process"/>
    <property type="evidence" value="ECO:0007669"/>
    <property type="project" value="InterPro"/>
</dbReference>
<dbReference type="RefSeq" id="WP_156192518.1">
    <property type="nucleotide sequence ID" value="NZ_CP046452.1"/>
</dbReference>
<evidence type="ECO:0000313" key="6">
    <source>
        <dbReference type="Proteomes" id="UP000427071"/>
    </source>
</evidence>
<evidence type="ECO:0000259" key="4">
    <source>
        <dbReference type="Pfam" id="PF01872"/>
    </source>
</evidence>
<dbReference type="Proteomes" id="UP000427071">
    <property type="component" value="Chromosome"/>
</dbReference>
<dbReference type="SUPFAM" id="SSF53597">
    <property type="entry name" value="Dihydrofolate reductase-like"/>
    <property type="match status" value="1"/>
</dbReference>
<dbReference type="GO" id="GO:0008703">
    <property type="term" value="F:5-amino-6-(5-phosphoribosylamino)uracil reductase activity"/>
    <property type="evidence" value="ECO:0007669"/>
    <property type="project" value="InterPro"/>
</dbReference>
<evidence type="ECO:0000313" key="5">
    <source>
        <dbReference type="EMBL" id="QGU02171.1"/>
    </source>
</evidence>
<keyword evidence="2" id="KW-0521">NADP</keyword>
<dbReference type="Pfam" id="PF01872">
    <property type="entry name" value="RibD_C"/>
    <property type="match status" value="1"/>
</dbReference>
<sequence length="231" mass="25043">MPTSSLSSLIGPVLAPTMPEVRAICVSSINGKASLNGRSHGLGSPLDFELLNSLRQWSDCVLVGRKTVVSENYFGVRTNVGDKETRLLRGQSPVPPICVVTRSLDIDPNSQFFTDTSTPPLILVPENTSVTEHGRLLQAAGASIHEFSASALDKLHSLGFRRILVEGGPQLIGALLSQGSVDKLHVTVAPWIVWSDEASLLQGIEVTQKLELEHHAADEDGCVFLRYRVRK</sequence>
<dbReference type="KEGG" id="ckw:CKALI_06545"/>
<dbReference type="AlphaFoldDB" id="A0A6B8VQN8"/>
<dbReference type="InterPro" id="IPR002734">
    <property type="entry name" value="RibDG_C"/>
</dbReference>
<dbReference type="InterPro" id="IPR050765">
    <property type="entry name" value="Riboflavin_Biosynth_HTPR"/>
</dbReference>
<accession>A0A6B8VQN8</accession>
<evidence type="ECO:0000256" key="3">
    <source>
        <dbReference type="ARBA" id="ARBA00023002"/>
    </source>
</evidence>
<organism evidence="5 6">
    <name type="scientific">Corynebacterium kalinowskii</name>
    <dbReference type="NCBI Taxonomy" id="2675216"/>
    <lineage>
        <taxon>Bacteria</taxon>
        <taxon>Bacillati</taxon>
        <taxon>Actinomycetota</taxon>
        <taxon>Actinomycetes</taxon>
        <taxon>Mycobacteriales</taxon>
        <taxon>Corynebacteriaceae</taxon>
        <taxon>Corynebacterium</taxon>
    </lineage>
</organism>
<proteinExistence type="predicted"/>
<keyword evidence="3" id="KW-0560">Oxidoreductase</keyword>
<dbReference type="Gene3D" id="3.40.430.10">
    <property type="entry name" value="Dihydrofolate Reductase, subunit A"/>
    <property type="match status" value="1"/>
</dbReference>
<feature type="domain" description="Bacterial bifunctional deaminase-reductase C-terminal" evidence="4">
    <location>
        <begin position="23"/>
        <end position="223"/>
    </location>
</feature>
<dbReference type="EMBL" id="CP046452">
    <property type="protein sequence ID" value="QGU02171.1"/>
    <property type="molecule type" value="Genomic_DNA"/>
</dbReference>
<dbReference type="InterPro" id="IPR024072">
    <property type="entry name" value="DHFR-like_dom_sf"/>
</dbReference>
<protein>
    <submittedName>
        <fullName evidence="5">5-amino-6-(5-phosphoribosylamino)uracil reductase</fullName>
    </submittedName>
</protein>
<dbReference type="NCBIfam" id="NF010663">
    <property type="entry name" value="PRK14059.1-1"/>
    <property type="match status" value="1"/>
</dbReference>
<evidence type="ECO:0000256" key="2">
    <source>
        <dbReference type="ARBA" id="ARBA00022857"/>
    </source>
</evidence>